<dbReference type="Proteomes" id="UP000315673">
    <property type="component" value="Chromosome"/>
</dbReference>
<evidence type="ECO:0000256" key="1">
    <source>
        <dbReference type="SAM" id="MobiDB-lite"/>
    </source>
</evidence>
<proteinExistence type="predicted"/>
<dbReference type="SUPFAM" id="SSF51419">
    <property type="entry name" value="PLP-binding barrel"/>
    <property type="match status" value="1"/>
</dbReference>
<protein>
    <submittedName>
        <fullName evidence="2">Uncharacterized protein</fullName>
    </submittedName>
</protein>
<dbReference type="InterPro" id="IPR042208">
    <property type="entry name" value="D-ser_dehydrat-like_sf"/>
</dbReference>
<dbReference type="OrthoDB" id="9772497at2"/>
<dbReference type="KEGG" id="spai:FPZ24_00050"/>
<feature type="compositionally biased region" description="Basic residues" evidence="1">
    <location>
        <begin position="208"/>
        <end position="220"/>
    </location>
</feature>
<feature type="region of interest" description="Disordered" evidence="1">
    <location>
        <begin position="168"/>
        <end position="238"/>
    </location>
</feature>
<dbReference type="InterPro" id="IPR051466">
    <property type="entry name" value="D-amino_acid_metab_enzyme"/>
</dbReference>
<dbReference type="PANTHER" id="PTHR28004:SF2">
    <property type="entry name" value="D-SERINE DEHYDRATASE"/>
    <property type="match status" value="1"/>
</dbReference>
<reference evidence="2 3" key="1">
    <citation type="submission" date="2019-07" db="EMBL/GenBank/DDBJ databases">
        <title>Full genome sequence of Sphingomonas sp. 4R-6-7(HKS19).</title>
        <authorList>
            <person name="Im W.-T."/>
        </authorList>
    </citation>
    <scope>NUCLEOTIDE SEQUENCE [LARGE SCALE GENOMIC DNA]</scope>
    <source>
        <strain evidence="2 3">HKS19</strain>
    </source>
</reference>
<sequence length="238" mass="25791">MLVDVDPGIHRTGVASAVDAVTLARQIADAQQLMYGGVQFYCGSQQHIPIFADRRAAIADRTAYLRTVIAALAEAGLPPPVVTGGGTGTHRIDVEFGVLTELQVGSYIFMDREYRDCDLGTTFATALMVDTRVISANAPGMATLDAGLKAFATEAGMPVILAGAPRGQHLSLHGRRTRRGDTPQRCCGTGSQRAHHGHHPALRPDRKPLRRLSRRQRRHFSRDLANNGPRPFGPKKLI</sequence>
<dbReference type="PANTHER" id="PTHR28004">
    <property type="entry name" value="ZGC:162816-RELATED"/>
    <property type="match status" value="1"/>
</dbReference>
<keyword evidence="3" id="KW-1185">Reference proteome</keyword>
<organism evidence="2 3">
    <name type="scientific">Sphingomonas panacisoli</name>
    <dbReference type="NCBI Taxonomy" id="1813879"/>
    <lineage>
        <taxon>Bacteria</taxon>
        <taxon>Pseudomonadati</taxon>
        <taxon>Pseudomonadota</taxon>
        <taxon>Alphaproteobacteria</taxon>
        <taxon>Sphingomonadales</taxon>
        <taxon>Sphingomonadaceae</taxon>
        <taxon>Sphingomonas</taxon>
    </lineage>
</organism>
<dbReference type="AlphaFoldDB" id="A0A5B8LD58"/>
<dbReference type="GO" id="GO:0008721">
    <property type="term" value="F:D-serine ammonia-lyase activity"/>
    <property type="evidence" value="ECO:0007669"/>
    <property type="project" value="TreeGrafter"/>
</dbReference>
<name>A0A5B8LD58_9SPHN</name>
<dbReference type="GO" id="GO:0036088">
    <property type="term" value="P:D-serine catabolic process"/>
    <property type="evidence" value="ECO:0007669"/>
    <property type="project" value="TreeGrafter"/>
</dbReference>
<accession>A0A5B8LD58</accession>
<evidence type="ECO:0000313" key="3">
    <source>
        <dbReference type="Proteomes" id="UP000315673"/>
    </source>
</evidence>
<dbReference type="InterPro" id="IPR029066">
    <property type="entry name" value="PLP-binding_barrel"/>
</dbReference>
<evidence type="ECO:0000313" key="2">
    <source>
        <dbReference type="EMBL" id="QDZ06061.1"/>
    </source>
</evidence>
<dbReference type="EMBL" id="CP042306">
    <property type="protein sequence ID" value="QDZ06061.1"/>
    <property type="molecule type" value="Genomic_DNA"/>
</dbReference>
<gene>
    <name evidence="2" type="ORF">FPZ24_00050</name>
</gene>
<dbReference type="Gene3D" id="3.20.20.10">
    <property type="entry name" value="Alanine racemase"/>
    <property type="match status" value="1"/>
</dbReference>
<dbReference type="Gene3D" id="2.40.37.20">
    <property type="entry name" value="D-serine dehydratase-like domain"/>
    <property type="match status" value="1"/>
</dbReference>